<dbReference type="Pfam" id="PF01419">
    <property type="entry name" value="Jacalin"/>
    <property type="match status" value="1"/>
</dbReference>
<dbReference type="SUPFAM" id="SSF51101">
    <property type="entry name" value="Mannose-binding lectins"/>
    <property type="match status" value="1"/>
</dbReference>
<dbReference type="CDD" id="cd09612">
    <property type="entry name" value="Jacalin"/>
    <property type="match status" value="1"/>
</dbReference>
<feature type="coiled-coil region" evidence="2">
    <location>
        <begin position="223"/>
        <end position="341"/>
    </location>
</feature>
<sequence length="439" mass="51269">MTTDIDGLMALTLLRVKLGPWGGGGGHEWDEASYGGNGGGFTGIRSMSIGSSTYVSSMLFEYDDNGQRVMGIRHGKGIPEQIQKEELDFPGEVLTHISGYHNNYVIGSLEFRTNRNRKLGTYGQMVAANEGWRRFEVSMLQAGSIVGFFGRSGDLIDAIGIYVAVWNPDRFFDGMSRQGVVTYQMSPLHLKLREMEKRKKLEVDSIKLRDRKSLLESQLSSYKEEESEQLQKLDRMKHDEEKLVQEHKERESQLQALMLKHQSSKRKIAEKQGSINRLELELTALQMQKEKILQQSEQVKRQLEQEEQELEKHDMIRACKLEWLRRQRDEHNKRIMNLQMLQLDNKLGSDQMHINLKKQQAQITLDIENLQLLDIKDKVKRLQTNWGISFPQWKSDYEKEYAIKEKITKEYHRRQQKLEEQENTIEEWLDPYMNSDSEN</sequence>
<dbReference type="EnsemblPlants" id="OPUNC04G03620.1">
    <property type="protein sequence ID" value="OPUNC04G03620.1"/>
    <property type="gene ID" value="OPUNC04G03620"/>
</dbReference>
<dbReference type="InterPro" id="IPR036404">
    <property type="entry name" value="Jacalin-like_lectin_dom_sf"/>
</dbReference>
<dbReference type="Proteomes" id="UP000026962">
    <property type="component" value="Chromosome 4"/>
</dbReference>
<feature type="domain" description="Jacalin-type lectin" evidence="3">
    <location>
        <begin position="15"/>
        <end position="165"/>
    </location>
</feature>
<keyword evidence="2" id="KW-0175">Coiled coil</keyword>
<dbReference type="OMA" id="EWDEASY"/>
<dbReference type="HOGENOM" id="CLU_050936_1_0_1"/>
<evidence type="ECO:0000313" key="4">
    <source>
        <dbReference type="EnsemblPlants" id="OPUNC04G03620.1"/>
    </source>
</evidence>
<evidence type="ECO:0000259" key="3">
    <source>
        <dbReference type="PROSITE" id="PS51752"/>
    </source>
</evidence>
<reference evidence="4" key="1">
    <citation type="submission" date="2015-04" db="UniProtKB">
        <authorList>
            <consortium name="EnsemblPlants"/>
        </authorList>
    </citation>
    <scope>IDENTIFICATION</scope>
</reference>
<dbReference type="GO" id="GO:0030246">
    <property type="term" value="F:carbohydrate binding"/>
    <property type="evidence" value="ECO:0007669"/>
    <property type="project" value="UniProtKB-KW"/>
</dbReference>
<accession>A0A0E0KN42</accession>
<dbReference type="InterPro" id="IPR001229">
    <property type="entry name" value="Jacalin-like_lectin_dom"/>
</dbReference>
<evidence type="ECO:0000313" key="5">
    <source>
        <dbReference type="Proteomes" id="UP000026962"/>
    </source>
</evidence>
<dbReference type="InterPro" id="IPR033734">
    <property type="entry name" value="Jacalin-like_lectin_dom_plant"/>
</dbReference>
<dbReference type="Gene3D" id="2.100.10.30">
    <property type="entry name" value="Jacalin-like lectin domain"/>
    <property type="match status" value="1"/>
</dbReference>
<reference evidence="4" key="2">
    <citation type="submission" date="2018-05" db="EMBL/GenBank/DDBJ databases">
        <title>OpunRS2 (Oryza punctata Reference Sequence Version 2).</title>
        <authorList>
            <person name="Zhang J."/>
            <person name="Kudrna D."/>
            <person name="Lee S."/>
            <person name="Talag J."/>
            <person name="Welchert J."/>
            <person name="Wing R.A."/>
        </authorList>
    </citation>
    <scope>NUCLEOTIDE SEQUENCE [LARGE SCALE GENOMIC DNA]</scope>
</reference>
<protein>
    <recommendedName>
        <fullName evidence="3">Jacalin-type lectin domain-containing protein</fullName>
    </recommendedName>
</protein>
<dbReference type="PANTHER" id="PTHR47293">
    <property type="entry name" value="JACALIN-RELATED LECTIN 3"/>
    <property type="match status" value="1"/>
</dbReference>
<name>A0A0E0KN42_ORYPU</name>
<dbReference type="PROSITE" id="PS51752">
    <property type="entry name" value="JACALIN_LECTIN"/>
    <property type="match status" value="1"/>
</dbReference>
<evidence type="ECO:0000256" key="2">
    <source>
        <dbReference type="SAM" id="Coils"/>
    </source>
</evidence>
<evidence type="ECO:0000256" key="1">
    <source>
        <dbReference type="ARBA" id="ARBA00022734"/>
    </source>
</evidence>
<dbReference type="SMART" id="SM00915">
    <property type="entry name" value="Jacalin"/>
    <property type="match status" value="1"/>
</dbReference>
<dbReference type="AlphaFoldDB" id="A0A0E0KN42"/>
<keyword evidence="5" id="KW-1185">Reference proteome</keyword>
<dbReference type="STRING" id="4537.A0A0E0KN42"/>
<organism evidence="4">
    <name type="scientific">Oryza punctata</name>
    <name type="common">Red rice</name>
    <dbReference type="NCBI Taxonomy" id="4537"/>
    <lineage>
        <taxon>Eukaryota</taxon>
        <taxon>Viridiplantae</taxon>
        <taxon>Streptophyta</taxon>
        <taxon>Embryophyta</taxon>
        <taxon>Tracheophyta</taxon>
        <taxon>Spermatophyta</taxon>
        <taxon>Magnoliopsida</taxon>
        <taxon>Liliopsida</taxon>
        <taxon>Poales</taxon>
        <taxon>Poaceae</taxon>
        <taxon>BOP clade</taxon>
        <taxon>Oryzoideae</taxon>
        <taxon>Oryzeae</taxon>
        <taxon>Oryzinae</taxon>
        <taxon>Oryza</taxon>
    </lineage>
</organism>
<dbReference type="Gramene" id="OPUNC04G03620.1">
    <property type="protein sequence ID" value="OPUNC04G03620.1"/>
    <property type="gene ID" value="OPUNC04G03620"/>
</dbReference>
<proteinExistence type="predicted"/>
<dbReference type="PANTHER" id="PTHR47293:SF15">
    <property type="entry name" value="JACALIN-RELATED LECTIN 19"/>
    <property type="match status" value="1"/>
</dbReference>
<keyword evidence="1" id="KW-0430">Lectin</keyword>